<sequence length="133" mass="15113">MITIDNKIKYSKEELKDKLKQLCNTAASIQFAAHDIAGFLKKDESSEHISEEDVMSSLISAETHFRSFVSVDLLLQIKQSIASRFQKIQNTEGYDVKTTLIIKRISENIEKVIMEIIDEHIENEISAGSLLNK</sequence>
<dbReference type="EMBL" id="SGBC01000003">
    <property type="protein sequence ID" value="RZD16061.1"/>
    <property type="molecule type" value="Genomic_DNA"/>
</dbReference>
<dbReference type="Proteomes" id="UP000316562">
    <property type="component" value="Unassembled WGS sequence"/>
</dbReference>
<proteinExistence type="predicted"/>
<name>A0A519BFL8_ACIG2</name>
<accession>A0A519BFL8</accession>
<dbReference type="AlphaFoldDB" id="A0A519BFL8"/>
<evidence type="ECO:0000313" key="2">
    <source>
        <dbReference type="Proteomes" id="UP000316562"/>
    </source>
</evidence>
<protein>
    <submittedName>
        <fullName evidence="1">Uncharacterized protein</fullName>
    </submittedName>
</protein>
<gene>
    <name evidence="1" type="ORF">EVJ46_07675</name>
</gene>
<organism evidence="1 2">
    <name type="scientific">Acididesulfobacter guangdongensis</name>
    <dbReference type="NCBI Taxonomy" id="2597225"/>
    <lineage>
        <taxon>Bacteria</taxon>
        <taxon>Deltaproteobacteria</taxon>
        <taxon>Candidatus Acidulodesulfobacterales</taxon>
        <taxon>Candidatus Acididesulfobacter</taxon>
    </lineage>
</organism>
<reference evidence="1 2" key="1">
    <citation type="journal article" date="2019" name="ISME J.">
        <title>Insights into ecological role of a new deltaproteobacterial order Candidatus Acidulodesulfobacterales by metagenomics and metatranscriptomics.</title>
        <authorList>
            <person name="Tan S."/>
            <person name="Liu J."/>
            <person name="Fang Y."/>
            <person name="Hedlund B.P."/>
            <person name="Lian Z.H."/>
            <person name="Huang L.Y."/>
            <person name="Li J.T."/>
            <person name="Huang L.N."/>
            <person name="Li W.J."/>
            <person name="Jiang H.C."/>
            <person name="Dong H.L."/>
            <person name="Shu W.S."/>
        </authorList>
    </citation>
    <scope>NUCLEOTIDE SEQUENCE [LARGE SCALE GENOMIC DNA]</scope>
    <source>
        <strain evidence="1">AP2</strain>
    </source>
</reference>
<evidence type="ECO:0000313" key="1">
    <source>
        <dbReference type="EMBL" id="RZD16061.1"/>
    </source>
</evidence>
<comment type="caution">
    <text evidence="1">The sequence shown here is derived from an EMBL/GenBank/DDBJ whole genome shotgun (WGS) entry which is preliminary data.</text>
</comment>